<dbReference type="AlphaFoldDB" id="A0AA35JRX8"/>
<keyword evidence="2" id="KW-1185">Reference proteome</keyword>
<dbReference type="Proteomes" id="UP001178461">
    <property type="component" value="Chromosome 1"/>
</dbReference>
<gene>
    <name evidence="1" type="ORF">PODLI_1B041843</name>
</gene>
<accession>A0AA35JRX8</accession>
<name>A0AA35JRX8_9SAUR</name>
<organism evidence="1 2">
    <name type="scientific">Podarcis lilfordi</name>
    <name type="common">Lilford's wall lizard</name>
    <dbReference type="NCBI Taxonomy" id="74358"/>
    <lineage>
        <taxon>Eukaryota</taxon>
        <taxon>Metazoa</taxon>
        <taxon>Chordata</taxon>
        <taxon>Craniata</taxon>
        <taxon>Vertebrata</taxon>
        <taxon>Euteleostomi</taxon>
        <taxon>Lepidosauria</taxon>
        <taxon>Squamata</taxon>
        <taxon>Bifurcata</taxon>
        <taxon>Unidentata</taxon>
        <taxon>Episquamata</taxon>
        <taxon>Laterata</taxon>
        <taxon>Lacertibaenia</taxon>
        <taxon>Lacertidae</taxon>
        <taxon>Podarcis</taxon>
    </lineage>
</organism>
<evidence type="ECO:0000313" key="1">
    <source>
        <dbReference type="EMBL" id="CAI5763633.1"/>
    </source>
</evidence>
<dbReference type="EMBL" id="OX395126">
    <property type="protein sequence ID" value="CAI5763633.1"/>
    <property type="molecule type" value="Genomic_DNA"/>
</dbReference>
<protein>
    <submittedName>
        <fullName evidence="1">Uncharacterized protein</fullName>
    </submittedName>
</protein>
<reference evidence="1" key="1">
    <citation type="submission" date="2022-12" db="EMBL/GenBank/DDBJ databases">
        <authorList>
            <person name="Alioto T."/>
            <person name="Alioto T."/>
            <person name="Gomez Garrido J."/>
        </authorList>
    </citation>
    <scope>NUCLEOTIDE SEQUENCE</scope>
</reference>
<evidence type="ECO:0000313" key="2">
    <source>
        <dbReference type="Proteomes" id="UP001178461"/>
    </source>
</evidence>
<feature type="non-terminal residue" evidence="1">
    <location>
        <position position="1"/>
    </location>
</feature>
<proteinExistence type="predicted"/>
<sequence length="76" mass="8273">NFGIRLLVSLPAAHYKEDRHTGKPYLHIAVKAARQRSLFLSVRPLGATVYGATVTLRCFQLCFLTFALIAGAGGAR</sequence>